<sequence length="57" mass="6672">MSQEQNIDDVQEPIIHAPPEVQQIIERVWHLEKNRLDRKSNSPINDDILTIVKEAVQ</sequence>
<dbReference type="EMBL" id="JACJRF010000004">
    <property type="protein sequence ID" value="MBD2343193.1"/>
    <property type="molecule type" value="Genomic_DNA"/>
</dbReference>
<dbReference type="Proteomes" id="UP000607281">
    <property type="component" value="Unassembled WGS sequence"/>
</dbReference>
<keyword evidence="2" id="KW-1185">Reference proteome</keyword>
<protein>
    <submittedName>
        <fullName evidence="1">Uncharacterized protein</fullName>
    </submittedName>
</protein>
<comment type="caution">
    <text evidence="1">The sequence shown here is derived from an EMBL/GenBank/DDBJ whole genome shotgun (WGS) entry which is preliminary data.</text>
</comment>
<accession>A0ABR8CK38</accession>
<organism evidence="1 2">
    <name type="scientific">Anabaena subtropica FACHB-260</name>
    <dbReference type="NCBI Taxonomy" id="2692884"/>
    <lineage>
        <taxon>Bacteria</taxon>
        <taxon>Bacillati</taxon>
        <taxon>Cyanobacteriota</taxon>
        <taxon>Cyanophyceae</taxon>
        <taxon>Nostocales</taxon>
        <taxon>Nostocaceae</taxon>
        <taxon>Anabaena</taxon>
    </lineage>
</organism>
<dbReference type="RefSeq" id="WP_190405675.1">
    <property type="nucleotide sequence ID" value="NZ_JACJRF010000004.1"/>
</dbReference>
<proteinExistence type="predicted"/>
<name>A0ABR8CK38_9NOST</name>
<evidence type="ECO:0000313" key="2">
    <source>
        <dbReference type="Proteomes" id="UP000607281"/>
    </source>
</evidence>
<gene>
    <name evidence="1" type="ORF">H6G18_03390</name>
</gene>
<evidence type="ECO:0000313" key="1">
    <source>
        <dbReference type="EMBL" id="MBD2343193.1"/>
    </source>
</evidence>
<reference evidence="1 2" key="1">
    <citation type="journal article" date="2020" name="ISME J.">
        <title>Comparative genomics reveals insights into cyanobacterial evolution and habitat adaptation.</title>
        <authorList>
            <person name="Chen M.Y."/>
            <person name="Teng W.K."/>
            <person name="Zhao L."/>
            <person name="Hu C.X."/>
            <person name="Zhou Y.K."/>
            <person name="Han B.P."/>
            <person name="Song L.R."/>
            <person name="Shu W.S."/>
        </authorList>
    </citation>
    <scope>NUCLEOTIDE SEQUENCE [LARGE SCALE GENOMIC DNA]</scope>
    <source>
        <strain evidence="1 2">FACHB-260</strain>
    </source>
</reference>